<dbReference type="PANTHER" id="PTHR30413">
    <property type="entry name" value="INNER MEMBRANE TRANSPORT PERMEASE"/>
    <property type="match status" value="1"/>
</dbReference>
<reference evidence="12" key="1">
    <citation type="journal article" date="2019" name="Int. J. Syst. Evol. Microbiol.">
        <title>The Global Catalogue of Microorganisms (GCM) 10K type strain sequencing project: providing services to taxonomists for standard genome sequencing and annotation.</title>
        <authorList>
            <consortium name="The Broad Institute Genomics Platform"/>
            <consortium name="The Broad Institute Genome Sequencing Center for Infectious Disease"/>
            <person name="Wu L."/>
            <person name="Ma J."/>
        </authorList>
    </citation>
    <scope>NUCLEOTIDE SEQUENCE [LARGE SCALE GENOMIC DNA]</scope>
    <source>
        <strain evidence="12">CCUG 55074</strain>
    </source>
</reference>
<dbReference type="Pfam" id="PF01061">
    <property type="entry name" value="ABC2_membrane"/>
    <property type="match status" value="1"/>
</dbReference>
<evidence type="ECO:0000256" key="5">
    <source>
        <dbReference type="ARBA" id="ARBA00022692"/>
    </source>
</evidence>
<comment type="caution">
    <text evidence="11">The sequence shown here is derived from an EMBL/GenBank/DDBJ whole genome shotgun (WGS) entry which is preliminary data.</text>
</comment>
<proteinExistence type="inferred from homology"/>
<evidence type="ECO:0000313" key="11">
    <source>
        <dbReference type="EMBL" id="MFD1190692.1"/>
    </source>
</evidence>
<evidence type="ECO:0000256" key="7">
    <source>
        <dbReference type="ARBA" id="ARBA00023047"/>
    </source>
</evidence>
<evidence type="ECO:0000256" key="8">
    <source>
        <dbReference type="ARBA" id="ARBA00023136"/>
    </source>
</evidence>
<keyword evidence="3" id="KW-0813">Transport</keyword>
<feature type="transmembrane region" description="Helical" evidence="9">
    <location>
        <begin position="160"/>
        <end position="182"/>
    </location>
</feature>
<protein>
    <submittedName>
        <fullName evidence="11">ABC transporter permease</fullName>
    </submittedName>
</protein>
<evidence type="ECO:0000313" key="12">
    <source>
        <dbReference type="Proteomes" id="UP001597216"/>
    </source>
</evidence>
<evidence type="ECO:0000259" key="10">
    <source>
        <dbReference type="Pfam" id="PF01061"/>
    </source>
</evidence>
<sequence length="278" mass="30981">MQIAEHMLRTGRRGTLHEFSMALADLRGSRDKVGLAWSLAWHDVVSRYRGSILGPFWITLSMGLMVLGIGFLYARLFHVAVHDFMPFVAIGIVSWGLISVTILEGCDTFTAASGMLSQTSLPMFTFLWRTVLRNLINLAHHAVIILAVLVWYGVWRKANLPLSLVGLVLVILNITWISYAIAIASARFRDIPQIVGSVMQFAIFMTPVFWRPGGGIMTQHAVLLFNPFFHMLDVIRSPLLGGHASSLSYVILGIMAVAGWAATFSVFALIRRRIVHYL</sequence>
<dbReference type="InterPro" id="IPR013525">
    <property type="entry name" value="ABC2_TM"/>
</dbReference>
<evidence type="ECO:0000256" key="2">
    <source>
        <dbReference type="ARBA" id="ARBA00007783"/>
    </source>
</evidence>
<organism evidence="11 12">
    <name type="scientific">Phenylobacterium conjunctum</name>
    <dbReference type="NCBI Taxonomy" id="1298959"/>
    <lineage>
        <taxon>Bacteria</taxon>
        <taxon>Pseudomonadati</taxon>
        <taxon>Pseudomonadota</taxon>
        <taxon>Alphaproteobacteria</taxon>
        <taxon>Caulobacterales</taxon>
        <taxon>Caulobacteraceae</taxon>
        <taxon>Phenylobacterium</taxon>
    </lineage>
</organism>
<keyword evidence="5 9" id="KW-0812">Transmembrane</keyword>
<evidence type="ECO:0000256" key="9">
    <source>
        <dbReference type="SAM" id="Phobius"/>
    </source>
</evidence>
<accession>A0ABW3T3Y3</accession>
<comment type="subcellular location">
    <subcellularLocation>
        <location evidence="1">Cell membrane</location>
        <topology evidence="1">Multi-pass membrane protein</topology>
    </subcellularLocation>
</comment>
<evidence type="ECO:0000256" key="3">
    <source>
        <dbReference type="ARBA" id="ARBA00022448"/>
    </source>
</evidence>
<keyword evidence="7" id="KW-0762">Sugar transport</keyword>
<name>A0ABW3T3Y3_9CAUL</name>
<feature type="transmembrane region" description="Helical" evidence="9">
    <location>
        <begin position="84"/>
        <end position="103"/>
    </location>
</feature>
<keyword evidence="12" id="KW-1185">Reference proteome</keyword>
<evidence type="ECO:0000256" key="1">
    <source>
        <dbReference type="ARBA" id="ARBA00004651"/>
    </source>
</evidence>
<dbReference type="EMBL" id="JBHTLQ010000015">
    <property type="protein sequence ID" value="MFD1190692.1"/>
    <property type="molecule type" value="Genomic_DNA"/>
</dbReference>
<feature type="transmembrane region" description="Helical" evidence="9">
    <location>
        <begin position="247"/>
        <end position="270"/>
    </location>
</feature>
<keyword evidence="6 9" id="KW-1133">Transmembrane helix</keyword>
<keyword evidence="7" id="KW-0625">Polysaccharide transport</keyword>
<evidence type="ECO:0000256" key="4">
    <source>
        <dbReference type="ARBA" id="ARBA00022475"/>
    </source>
</evidence>
<dbReference type="PANTHER" id="PTHR30413:SF10">
    <property type="entry name" value="CAPSULE POLYSACCHARIDE EXPORT INNER-MEMBRANE PROTEIN CTRC"/>
    <property type="match status" value="1"/>
</dbReference>
<evidence type="ECO:0000256" key="6">
    <source>
        <dbReference type="ARBA" id="ARBA00022989"/>
    </source>
</evidence>
<feature type="domain" description="ABC-2 type transporter transmembrane" evidence="10">
    <location>
        <begin position="37"/>
        <end position="238"/>
    </location>
</feature>
<keyword evidence="8 9" id="KW-0472">Membrane</keyword>
<comment type="similarity">
    <text evidence="2">Belongs to the ABC-2 integral membrane protein family.</text>
</comment>
<gene>
    <name evidence="11" type="ORF">ACFQ27_08890</name>
</gene>
<feature type="transmembrane region" description="Helical" evidence="9">
    <location>
        <begin position="135"/>
        <end position="154"/>
    </location>
</feature>
<feature type="transmembrane region" description="Helical" evidence="9">
    <location>
        <begin position="56"/>
        <end position="77"/>
    </location>
</feature>
<keyword evidence="4" id="KW-1003">Cell membrane</keyword>
<dbReference type="RefSeq" id="WP_374343031.1">
    <property type="nucleotide sequence ID" value="NZ_JBHTLQ010000015.1"/>
</dbReference>
<dbReference type="Proteomes" id="UP001597216">
    <property type="component" value="Unassembled WGS sequence"/>
</dbReference>